<dbReference type="GO" id="GO:0004965">
    <property type="term" value="F:G protein-coupled GABA receptor activity"/>
    <property type="evidence" value="ECO:0007669"/>
    <property type="project" value="InterPro"/>
</dbReference>
<evidence type="ECO:0000256" key="2">
    <source>
        <dbReference type="ARBA" id="ARBA00022692"/>
    </source>
</evidence>
<dbReference type="Pfam" id="PF00003">
    <property type="entry name" value="7tm_3"/>
    <property type="match status" value="1"/>
</dbReference>
<keyword evidence="12" id="KW-0732">Signal</keyword>
<evidence type="ECO:0000256" key="6">
    <source>
        <dbReference type="ARBA" id="ARBA00023170"/>
    </source>
</evidence>
<organism evidence="14 15">
    <name type="scientific">Fragilariopsis cylindrus CCMP1102</name>
    <dbReference type="NCBI Taxonomy" id="635003"/>
    <lineage>
        <taxon>Eukaryota</taxon>
        <taxon>Sar</taxon>
        <taxon>Stramenopiles</taxon>
        <taxon>Ochrophyta</taxon>
        <taxon>Bacillariophyta</taxon>
        <taxon>Bacillariophyceae</taxon>
        <taxon>Bacillariophycidae</taxon>
        <taxon>Bacillariales</taxon>
        <taxon>Bacillariaceae</taxon>
        <taxon>Fragilariopsis</taxon>
    </lineage>
</organism>
<keyword evidence="3 11" id="KW-1133">Transmembrane helix</keyword>
<keyword evidence="4" id="KW-0297">G-protein coupled receptor</keyword>
<keyword evidence="2 11" id="KW-0812">Transmembrane</keyword>
<feature type="coiled-coil region" evidence="9">
    <location>
        <begin position="189"/>
        <end position="216"/>
    </location>
</feature>
<evidence type="ECO:0000259" key="13">
    <source>
        <dbReference type="PROSITE" id="PS50259"/>
    </source>
</evidence>
<feature type="chain" id="PRO_5009192395" description="G-protein coupled receptors family 3 profile domain-containing protein" evidence="12">
    <location>
        <begin position="20"/>
        <end position="220"/>
    </location>
</feature>
<accession>A0A1E7EYI9</accession>
<dbReference type="GO" id="GO:0038039">
    <property type="term" value="C:G protein-coupled receptor heterodimeric complex"/>
    <property type="evidence" value="ECO:0007669"/>
    <property type="project" value="TreeGrafter"/>
</dbReference>
<keyword evidence="7" id="KW-0325">Glycoprotein</keyword>
<evidence type="ECO:0000256" key="4">
    <source>
        <dbReference type="ARBA" id="ARBA00023040"/>
    </source>
</evidence>
<feature type="domain" description="G-protein coupled receptors family 3 profile" evidence="13">
    <location>
        <begin position="1"/>
        <end position="142"/>
    </location>
</feature>
<feature type="compositionally biased region" description="Polar residues" evidence="10">
    <location>
        <begin position="168"/>
        <end position="180"/>
    </location>
</feature>
<feature type="region of interest" description="Disordered" evidence="10">
    <location>
        <begin position="147"/>
        <end position="180"/>
    </location>
</feature>
<dbReference type="PANTHER" id="PTHR10519:SF20">
    <property type="entry name" value="G-PROTEIN COUPLED RECEPTOR 156-RELATED"/>
    <property type="match status" value="1"/>
</dbReference>
<keyword evidence="15" id="KW-1185">Reference proteome</keyword>
<sequence length="220" mass="24283">MMPFIVLLALNFIFLIVWTVKDPLVWKRIDLGRDSEGTFLSVGLCAASGKTSAVMFGLIVTINIVAVAFASVQAYQTRHLSVAYHESKFVGLSLASILQSLLIGIPLLFITNQNSVAKYSIRTILVFAICMSVLCFIFLPKMNRGKNTTGHTNRSSSFMSGSRRGKSNITSSNMTQSTDGNIKSSRYIKVRSNGNNTAVNEEIERLKEEVKRLQIIVAQP</sequence>
<evidence type="ECO:0000313" key="15">
    <source>
        <dbReference type="Proteomes" id="UP000095751"/>
    </source>
</evidence>
<keyword evidence="8" id="KW-0807">Transducer</keyword>
<evidence type="ECO:0000256" key="11">
    <source>
        <dbReference type="SAM" id="Phobius"/>
    </source>
</evidence>
<dbReference type="InterPro" id="IPR017978">
    <property type="entry name" value="GPCR_3_C"/>
</dbReference>
<feature type="signal peptide" evidence="12">
    <location>
        <begin position="1"/>
        <end position="19"/>
    </location>
</feature>
<evidence type="ECO:0000256" key="12">
    <source>
        <dbReference type="SAM" id="SignalP"/>
    </source>
</evidence>
<dbReference type="InterPro" id="IPR002455">
    <property type="entry name" value="GPCR3_GABA-B"/>
</dbReference>
<evidence type="ECO:0000256" key="10">
    <source>
        <dbReference type="SAM" id="MobiDB-lite"/>
    </source>
</evidence>
<gene>
    <name evidence="14" type="ORF">FRACYDRAFT_271015</name>
</gene>
<proteinExistence type="predicted"/>
<comment type="subcellular location">
    <subcellularLocation>
        <location evidence="1">Membrane</location>
        <topology evidence="1">Multi-pass membrane protein</topology>
    </subcellularLocation>
</comment>
<feature type="transmembrane region" description="Helical" evidence="11">
    <location>
        <begin position="53"/>
        <end position="77"/>
    </location>
</feature>
<evidence type="ECO:0000256" key="8">
    <source>
        <dbReference type="ARBA" id="ARBA00023224"/>
    </source>
</evidence>
<feature type="transmembrane region" description="Helical" evidence="11">
    <location>
        <begin position="89"/>
        <end position="109"/>
    </location>
</feature>
<protein>
    <recommendedName>
        <fullName evidence="13">G-protein coupled receptors family 3 profile domain-containing protein</fullName>
    </recommendedName>
</protein>
<dbReference type="PANTHER" id="PTHR10519">
    <property type="entry name" value="GABA-B RECEPTOR"/>
    <property type="match status" value="1"/>
</dbReference>
<evidence type="ECO:0000313" key="14">
    <source>
        <dbReference type="EMBL" id="OEU10904.1"/>
    </source>
</evidence>
<name>A0A1E7EYI9_9STRA</name>
<evidence type="ECO:0000256" key="5">
    <source>
        <dbReference type="ARBA" id="ARBA00023136"/>
    </source>
</evidence>
<dbReference type="OrthoDB" id="48903at2759"/>
<evidence type="ECO:0000256" key="9">
    <source>
        <dbReference type="SAM" id="Coils"/>
    </source>
</evidence>
<dbReference type="KEGG" id="fcy:FRACYDRAFT_271015"/>
<dbReference type="InParanoid" id="A0A1E7EYI9"/>
<keyword evidence="5 11" id="KW-0472">Membrane</keyword>
<evidence type="ECO:0000256" key="1">
    <source>
        <dbReference type="ARBA" id="ARBA00004141"/>
    </source>
</evidence>
<evidence type="ECO:0000256" key="3">
    <source>
        <dbReference type="ARBA" id="ARBA00022989"/>
    </source>
</evidence>
<keyword evidence="6" id="KW-0675">Receptor</keyword>
<evidence type="ECO:0000256" key="7">
    <source>
        <dbReference type="ARBA" id="ARBA00023180"/>
    </source>
</evidence>
<dbReference type="Proteomes" id="UP000095751">
    <property type="component" value="Unassembled WGS sequence"/>
</dbReference>
<reference evidence="14 15" key="1">
    <citation type="submission" date="2016-09" db="EMBL/GenBank/DDBJ databases">
        <title>Extensive genetic diversity and differential bi-allelic expression allows diatom success in the polar Southern Ocean.</title>
        <authorList>
            <consortium name="DOE Joint Genome Institute"/>
            <person name="Mock T."/>
            <person name="Otillar R.P."/>
            <person name="Strauss J."/>
            <person name="Dupont C."/>
            <person name="Frickenhaus S."/>
            <person name="Maumus F."/>
            <person name="Mcmullan M."/>
            <person name="Sanges R."/>
            <person name="Schmutz J."/>
            <person name="Toseland A."/>
            <person name="Valas R."/>
            <person name="Veluchamy A."/>
            <person name="Ward B.J."/>
            <person name="Allen A."/>
            <person name="Barry K."/>
            <person name="Falciatore A."/>
            <person name="Ferrante M."/>
            <person name="Fortunato A.E."/>
            <person name="Gloeckner G."/>
            <person name="Gruber A."/>
            <person name="Hipkin R."/>
            <person name="Janech M."/>
            <person name="Kroth P."/>
            <person name="Leese F."/>
            <person name="Lindquist E."/>
            <person name="Lyon B.R."/>
            <person name="Martin J."/>
            <person name="Mayer C."/>
            <person name="Parker M."/>
            <person name="Quesneville H."/>
            <person name="Raymond J."/>
            <person name="Uhlig C."/>
            <person name="Valentin K.U."/>
            <person name="Worden A.Z."/>
            <person name="Armbrust E.V."/>
            <person name="Bowler C."/>
            <person name="Green B."/>
            <person name="Moulton V."/>
            <person name="Van Oosterhout C."/>
            <person name="Grigoriev I."/>
        </authorList>
    </citation>
    <scope>NUCLEOTIDE SEQUENCE [LARGE SCALE GENOMIC DNA]</scope>
    <source>
        <strain evidence="14 15">CCMP1102</strain>
    </source>
</reference>
<feature type="transmembrane region" description="Helical" evidence="11">
    <location>
        <begin position="121"/>
        <end position="139"/>
    </location>
</feature>
<dbReference type="EMBL" id="KV784370">
    <property type="protein sequence ID" value="OEU10904.1"/>
    <property type="molecule type" value="Genomic_DNA"/>
</dbReference>
<keyword evidence="9" id="KW-0175">Coiled coil</keyword>
<dbReference type="PROSITE" id="PS50259">
    <property type="entry name" value="G_PROTEIN_RECEP_F3_4"/>
    <property type="match status" value="1"/>
</dbReference>
<dbReference type="AlphaFoldDB" id="A0A1E7EYI9"/>